<organism evidence="2 3">
    <name type="scientific">Streptomyces cuspidosporus</name>
    <dbReference type="NCBI Taxonomy" id="66882"/>
    <lineage>
        <taxon>Bacteria</taxon>
        <taxon>Bacillati</taxon>
        <taxon>Actinomycetota</taxon>
        <taxon>Actinomycetes</taxon>
        <taxon>Kitasatosporales</taxon>
        <taxon>Streptomycetaceae</taxon>
        <taxon>Streptomyces</taxon>
    </lineage>
</organism>
<accession>A0ABN3FIE5</accession>
<evidence type="ECO:0008006" key="4">
    <source>
        <dbReference type="Google" id="ProtNLM"/>
    </source>
</evidence>
<dbReference type="Proteomes" id="UP001500253">
    <property type="component" value="Unassembled WGS sequence"/>
</dbReference>
<proteinExistence type="predicted"/>
<evidence type="ECO:0000313" key="2">
    <source>
        <dbReference type="EMBL" id="GAA2330748.1"/>
    </source>
</evidence>
<gene>
    <name evidence="2" type="ORF">GCM10010246_12210</name>
</gene>
<keyword evidence="3" id="KW-1185">Reference proteome</keyword>
<reference evidence="2 3" key="1">
    <citation type="journal article" date="2019" name="Int. J. Syst. Evol. Microbiol.">
        <title>The Global Catalogue of Microorganisms (GCM) 10K type strain sequencing project: providing services to taxonomists for standard genome sequencing and annotation.</title>
        <authorList>
            <consortium name="The Broad Institute Genomics Platform"/>
            <consortium name="The Broad Institute Genome Sequencing Center for Infectious Disease"/>
            <person name="Wu L."/>
            <person name="Ma J."/>
        </authorList>
    </citation>
    <scope>NUCLEOTIDE SEQUENCE [LARGE SCALE GENOMIC DNA]</scope>
    <source>
        <strain evidence="2 3">JCM 4316</strain>
    </source>
</reference>
<sequence>MPLHPAQRAELVHRTQPAAPGSGMSTPRRPHLKSIPKAAEQPRPAEPAPAPDGRSAPRSVGRKAVPSALRPDPQTGDGRYPVAWLHVTAPADWRATPTATSKCTCGRDRSAVGRRRVLALIADHDAHKTTCPLRNSQEGRNAA</sequence>
<dbReference type="EMBL" id="BAAASD010000003">
    <property type="protein sequence ID" value="GAA2330748.1"/>
    <property type="molecule type" value="Genomic_DNA"/>
</dbReference>
<name>A0ABN3FIE5_9ACTN</name>
<evidence type="ECO:0000313" key="3">
    <source>
        <dbReference type="Proteomes" id="UP001500253"/>
    </source>
</evidence>
<feature type="region of interest" description="Disordered" evidence="1">
    <location>
        <begin position="1"/>
        <end position="81"/>
    </location>
</feature>
<protein>
    <recommendedName>
        <fullName evidence="4">Transposase</fullName>
    </recommendedName>
</protein>
<comment type="caution">
    <text evidence="2">The sequence shown here is derived from an EMBL/GenBank/DDBJ whole genome shotgun (WGS) entry which is preliminary data.</text>
</comment>
<evidence type="ECO:0000256" key="1">
    <source>
        <dbReference type="SAM" id="MobiDB-lite"/>
    </source>
</evidence>